<reference evidence="6" key="2">
    <citation type="submission" date="2022-12" db="EMBL/GenBank/DDBJ databases">
        <title>Species Delineation and Comparative Genomics within the Campylobacter ureolyticus Complex.</title>
        <authorList>
            <person name="Maki J."/>
            <person name="Howard M."/>
            <person name="Connelly S."/>
            <person name="Hardy D.J."/>
            <person name="Cameron A."/>
        </authorList>
    </citation>
    <scope>NUCLEOTIDE SEQUENCE</scope>
    <source>
        <strain evidence="6">URMC_787</strain>
    </source>
</reference>
<dbReference type="InterPro" id="IPR020538">
    <property type="entry name" value="Hydgase_Ni_incorp_HypA/HybF_CS"/>
</dbReference>
<reference evidence="7 8" key="1">
    <citation type="submission" date="2017-12" db="EMBL/GenBank/DDBJ databases">
        <title>Phylogenetic diversity of female urinary microbiome.</title>
        <authorList>
            <person name="Thomas-White K."/>
            <person name="Wolfe A.J."/>
        </authorList>
    </citation>
    <scope>NUCLEOTIDE SEQUENCE [LARGE SCALE GENOMIC DNA]</scope>
    <source>
        <strain evidence="7 8">UMB0112</strain>
    </source>
</reference>
<dbReference type="PANTHER" id="PTHR34535:SF3">
    <property type="entry name" value="HYDROGENASE MATURATION FACTOR HYPA"/>
    <property type="match status" value="1"/>
</dbReference>
<dbReference type="HAMAP" id="MF_00213">
    <property type="entry name" value="HypA_HybF"/>
    <property type="match status" value="1"/>
</dbReference>
<evidence type="ECO:0000313" key="6">
    <source>
        <dbReference type="EMBL" id="MCZ6159916.1"/>
    </source>
</evidence>
<feature type="binding site" evidence="5">
    <location>
        <position position="89"/>
    </location>
    <ligand>
        <name>Zn(2+)</name>
        <dbReference type="ChEBI" id="CHEBI:29105"/>
    </ligand>
</feature>
<feature type="binding site" evidence="5">
    <location>
        <position position="2"/>
    </location>
    <ligand>
        <name>Ni(2+)</name>
        <dbReference type="ChEBI" id="CHEBI:49786"/>
    </ligand>
</feature>
<dbReference type="Pfam" id="PF01155">
    <property type="entry name" value="HypA"/>
    <property type="match status" value="1"/>
</dbReference>
<evidence type="ECO:0000256" key="4">
    <source>
        <dbReference type="ARBA" id="ARBA00022833"/>
    </source>
</evidence>
<dbReference type="EMBL" id="PKHU01000002">
    <property type="protein sequence ID" value="PKZ29629.1"/>
    <property type="molecule type" value="Genomic_DNA"/>
</dbReference>
<dbReference type="PROSITE" id="PS01249">
    <property type="entry name" value="HYPA"/>
    <property type="match status" value="1"/>
</dbReference>
<dbReference type="RefSeq" id="WP_024961704.1">
    <property type="nucleotide sequence ID" value="NZ_CABMOL010000002.1"/>
</dbReference>
<comment type="caution">
    <text evidence="7">The sequence shown here is derived from an EMBL/GenBank/DDBJ whole genome shotgun (WGS) entry which is preliminary data.</text>
</comment>
<proteinExistence type="inferred from homology"/>
<feature type="binding site" evidence="5">
    <location>
        <position position="92"/>
    </location>
    <ligand>
        <name>Zn(2+)</name>
        <dbReference type="ChEBI" id="CHEBI:29105"/>
    </ligand>
</feature>
<organism evidence="7 8">
    <name type="scientific">Campylobacter ureolyticus</name>
    <dbReference type="NCBI Taxonomy" id="827"/>
    <lineage>
        <taxon>Bacteria</taxon>
        <taxon>Pseudomonadati</taxon>
        <taxon>Campylobacterota</taxon>
        <taxon>Epsilonproteobacteria</taxon>
        <taxon>Campylobacterales</taxon>
        <taxon>Campylobacteraceae</taxon>
        <taxon>Campylobacter</taxon>
    </lineage>
</organism>
<feature type="binding site" evidence="5">
    <location>
        <position position="73"/>
    </location>
    <ligand>
        <name>Zn(2+)</name>
        <dbReference type="ChEBI" id="CHEBI:29105"/>
    </ligand>
</feature>
<gene>
    <name evidence="5 7" type="primary">hypA</name>
    <name evidence="7" type="ORF">CYJ41_01700</name>
    <name evidence="6" type="ORF">O6B32_05420</name>
</gene>
<keyword evidence="3 5" id="KW-0479">Metal-binding</keyword>
<dbReference type="GO" id="GO:0008270">
    <property type="term" value="F:zinc ion binding"/>
    <property type="evidence" value="ECO:0007669"/>
    <property type="project" value="UniProtKB-UniRule"/>
</dbReference>
<dbReference type="PANTHER" id="PTHR34535">
    <property type="entry name" value="HYDROGENASE MATURATION FACTOR HYPA"/>
    <property type="match status" value="1"/>
</dbReference>
<feature type="binding site" evidence="5">
    <location>
        <position position="76"/>
    </location>
    <ligand>
        <name>Zn(2+)</name>
        <dbReference type="ChEBI" id="CHEBI:29105"/>
    </ligand>
</feature>
<comment type="similarity">
    <text evidence="1 5">Belongs to the HypA/HybF family.</text>
</comment>
<evidence type="ECO:0000256" key="3">
    <source>
        <dbReference type="ARBA" id="ARBA00022723"/>
    </source>
</evidence>
<dbReference type="GO" id="GO:0051604">
    <property type="term" value="P:protein maturation"/>
    <property type="evidence" value="ECO:0007669"/>
    <property type="project" value="InterPro"/>
</dbReference>
<keyword evidence="2 5" id="KW-0533">Nickel</keyword>
<comment type="function">
    <text evidence="5">Involved in the maturation of [NiFe] hydrogenases. Required for nickel insertion into the metal center of the hydrogenase.</text>
</comment>
<dbReference type="NCBIfam" id="TIGR00100">
    <property type="entry name" value="hypA"/>
    <property type="match status" value="1"/>
</dbReference>
<dbReference type="AlphaFoldDB" id="A0A2I1NB81"/>
<dbReference type="PIRSF" id="PIRSF004761">
    <property type="entry name" value="Hydrgn_mat_HypA"/>
    <property type="match status" value="1"/>
</dbReference>
<evidence type="ECO:0000256" key="5">
    <source>
        <dbReference type="HAMAP-Rule" id="MF_00213"/>
    </source>
</evidence>
<evidence type="ECO:0000256" key="2">
    <source>
        <dbReference type="ARBA" id="ARBA00022596"/>
    </source>
</evidence>
<dbReference type="Gene3D" id="3.30.2320.80">
    <property type="match status" value="1"/>
</dbReference>
<keyword evidence="4 5" id="KW-0862">Zinc</keyword>
<protein>
    <recommendedName>
        <fullName evidence="5">Hydrogenase maturation factor HypA</fullName>
    </recommendedName>
</protein>
<name>A0A2I1NB81_9BACT</name>
<evidence type="ECO:0000256" key="1">
    <source>
        <dbReference type="ARBA" id="ARBA00010748"/>
    </source>
</evidence>
<dbReference type="Proteomes" id="UP000234639">
    <property type="component" value="Unassembled WGS sequence"/>
</dbReference>
<dbReference type="EMBL" id="JAPXGO010000003">
    <property type="protein sequence ID" value="MCZ6159916.1"/>
    <property type="molecule type" value="Genomic_DNA"/>
</dbReference>
<accession>A0A2I1NB81</accession>
<dbReference type="InterPro" id="IPR000688">
    <property type="entry name" value="HypA/HybF"/>
</dbReference>
<sequence length="113" mass="12820">MHELSIVIDLVALCEENLRKNNKNKIEEVHLKIGRLSGVEPHLLKSAYEVYQKDTVCKDAKLIINLQDVVVKCNKCGKESVLNKNEFLCPKCGSNNLEVLDGEDMYLMQLVMS</sequence>
<dbReference type="Proteomes" id="UP001075225">
    <property type="component" value="Unassembled WGS sequence"/>
</dbReference>
<evidence type="ECO:0000313" key="7">
    <source>
        <dbReference type="EMBL" id="PKZ29629.1"/>
    </source>
</evidence>
<evidence type="ECO:0000313" key="8">
    <source>
        <dbReference type="Proteomes" id="UP000234639"/>
    </source>
</evidence>
<dbReference type="GO" id="GO:0016151">
    <property type="term" value="F:nickel cation binding"/>
    <property type="evidence" value="ECO:0007669"/>
    <property type="project" value="UniProtKB-UniRule"/>
</dbReference>